<name>A0AAD9XCL0_9ROSI</name>
<dbReference type="AlphaFoldDB" id="A0AAD9XCL0"/>
<organism evidence="2 3">
    <name type="scientific">Dipteronia dyeriana</name>
    <dbReference type="NCBI Taxonomy" id="168575"/>
    <lineage>
        <taxon>Eukaryota</taxon>
        <taxon>Viridiplantae</taxon>
        <taxon>Streptophyta</taxon>
        <taxon>Embryophyta</taxon>
        <taxon>Tracheophyta</taxon>
        <taxon>Spermatophyta</taxon>
        <taxon>Magnoliopsida</taxon>
        <taxon>eudicotyledons</taxon>
        <taxon>Gunneridae</taxon>
        <taxon>Pentapetalae</taxon>
        <taxon>rosids</taxon>
        <taxon>malvids</taxon>
        <taxon>Sapindales</taxon>
        <taxon>Sapindaceae</taxon>
        <taxon>Hippocastanoideae</taxon>
        <taxon>Acereae</taxon>
        <taxon>Dipteronia</taxon>
    </lineage>
</organism>
<dbReference type="InterPro" id="IPR000477">
    <property type="entry name" value="RT_dom"/>
</dbReference>
<dbReference type="Proteomes" id="UP001280121">
    <property type="component" value="Unassembled WGS sequence"/>
</dbReference>
<accession>A0AAD9XCL0</accession>
<evidence type="ECO:0000313" key="3">
    <source>
        <dbReference type="Proteomes" id="UP001280121"/>
    </source>
</evidence>
<comment type="caution">
    <text evidence="2">The sequence shown here is derived from an EMBL/GenBank/DDBJ whole genome shotgun (WGS) entry which is preliminary data.</text>
</comment>
<gene>
    <name evidence="2" type="ORF">Ddye_009894</name>
</gene>
<evidence type="ECO:0000313" key="2">
    <source>
        <dbReference type="EMBL" id="KAK2656842.1"/>
    </source>
</evidence>
<dbReference type="Pfam" id="PF00078">
    <property type="entry name" value="RVT_1"/>
    <property type="match status" value="1"/>
</dbReference>
<evidence type="ECO:0000259" key="1">
    <source>
        <dbReference type="Pfam" id="PF00078"/>
    </source>
</evidence>
<sequence length="139" mass="15713">MLAKVLANRLKVVMESMIGPSQMAFVKGRQIIYSFVITEEIIHSWKKNGSGGLLVKLDFEKAYDSVDHNFYSKRWKGWGLAQDGGRSDFGILQMVNFVYDIRQFLNDIKFMPRAFNSCADSLAKAGSHGEGDILEWGDI</sequence>
<proteinExistence type="predicted"/>
<feature type="domain" description="Reverse transcriptase" evidence="1">
    <location>
        <begin position="2"/>
        <end position="80"/>
    </location>
</feature>
<keyword evidence="3" id="KW-1185">Reference proteome</keyword>
<protein>
    <recommendedName>
        <fullName evidence="1">Reverse transcriptase domain-containing protein</fullName>
    </recommendedName>
</protein>
<dbReference type="EMBL" id="JANJYI010000003">
    <property type="protein sequence ID" value="KAK2656842.1"/>
    <property type="molecule type" value="Genomic_DNA"/>
</dbReference>
<reference evidence="2" key="1">
    <citation type="journal article" date="2023" name="Plant J.">
        <title>Genome sequences and population genomics provide insights into the demographic history, inbreeding, and mutation load of two 'living fossil' tree species of Dipteronia.</title>
        <authorList>
            <person name="Feng Y."/>
            <person name="Comes H.P."/>
            <person name="Chen J."/>
            <person name="Zhu S."/>
            <person name="Lu R."/>
            <person name="Zhang X."/>
            <person name="Li P."/>
            <person name="Qiu J."/>
            <person name="Olsen K.M."/>
            <person name="Qiu Y."/>
        </authorList>
    </citation>
    <scope>NUCLEOTIDE SEQUENCE</scope>
    <source>
        <strain evidence="2">KIB01</strain>
    </source>
</reference>